<dbReference type="GO" id="GO:0016020">
    <property type="term" value="C:membrane"/>
    <property type="evidence" value="ECO:0007669"/>
    <property type="project" value="UniProtKB-SubCell"/>
</dbReference>
<dbReference type="Gene3D" id="1.20.1250.20">
    <property type="entry name" value="MFS general substrate transporter like domains"/>
    <property type="match status" value="1"/>
</dbReference>
<evidence type="ECO:0000256" key="5">
    <source>
        <dbReference type="SAM" id="Phobius"/>
    </source>
</evidence>
<dbReference type="Pfam" id="PF00083">
    <property type="entry name" value="Sugar_tr"/>
    <property type="match status" value="1"/>
</dbReference>
<keyword evidence="4 5" id="KW-0472">Membrane</keyword>
<evidence type="ECO:0000256" key="3">
    <source>
        <dbReference type="ARBA" id="ARBA00022989"/>
    </source>
</evidence>
<dbReference type="InterPro" id="IPR005828">
    <property type="entry name" value="MFS_sugar_transport-like"/>
</dbReference>
<dbReference type="Proteomes" id="UP000887540">
    <property type="component" value="Unplaced"/>
</dbReference>
<reference evidence="7" key="1">
    <citation type="submission" date="2022-11" db="UniProtKB">
        <authorList>
            <consortium name="WormBaseParasite"/>
        </authorList>
    </citation>
    <scope>IDENTIFICATION</scope>
</reference>
<comment type="subcellular location">
    <subcellularLocation>
        <location evidence="1">Membrane</location>
    </subcellularLocation>
</comment>
<dbReference type="WBParaSite" id="ACRNAN_Path_1164.g4511.t1">
    <property type="protein sequence ID" value="ACRNAN_Path_1164.g4511.t1"/>
    <property type="gene ID" value="ACRNAN_Path_1164.g4511"/>
</dbReference>
<sequence length="71" mass="7732">MKYIALGGMIGYMVCYGLALGPISWFIAVELVSLHYRASMFCATLCVNSFCVVATNFAAVPLFNKIGVMWG</sequence>
<evidence type="ECO:0000313" key="6">
    <source>
        <dbReference type="Proteomes" id="UP000887540"/>
    </source>
</evidence>
<name>A0A914BWJ0_9BILA</name>
<keyword evidence="3 5" id="KW-1133">Transmembrane helix</keyword>
<proteinExistence type="predicted"/>
<evidence type="ECO:0000256" key="1">
    <source>
        <dbReference type="ARBA" id="ARBA00004370"/>
    </source>
</evidence>
<evidence type="ECO:0000313" key="7">
    <source>
        <dbReference type="WBParaSite" id="ACRNAN_Path_1164.g4511.t1"/>
    </source>
</evidence>
<keyword evidence="2 5" id="KW-0812">Transmembrane</keyword>
<evidence type="ECO:0000256" key="4">
    <source>
        <dbReference type="ARBA" id="ARBA00023136"/>
    </source>
</evidence>
<dbReference type="AlphaFoldDB" id="A0A914BWJ0"/>
<keyword evidence="6" id="KW-1185">Reference proteome</keyword>
<protein>
    <submittedName>
        <fullName evidence="7">Major facilitator superfamily (MFS) profile domain-containing protein</fullName>
    </submittedName>
</protein>
<feature type="transmembrane region" description="Helical" evidence="5">
    <location>
        <begin position="40"/>
        <end position="63"/>
    </location>
</feature>
<accession>A0A914BWJ0</accession>
<organism evidence="6 7">
    <name type="scientific">Acrobeloides nanus</name>
    <dbReference type="NCBI Taxonomy" id="290746"/>
    <lineage>
        <taxon>Eukaryota</taxon>
        <taxon>Metazoa</taxon>
        <taxon>Ecdysozoa</taxon>
        <taxon>Nematoda</taxon>
        <taxon>Chromadorea</taxon>
        <taxon>Rhabditida</taxon>
        <taxon>Tylenchina</taxon>
        <taxon>Cephalobomorpha</taxon>
        <taxon>Cephaloboidea</taxon>
        <taxon>Cephalobidae</taxon>
        <taxon>Acrobeloides</taxon>
    </lineage>
</organism>
<evidence type="ECO:0000256" key="2">
    <source>
        <dbReference type="ARBA" id="ARBA00022692"/>
    </source>
</evidence>
<dbReference type="InterPro" id="IPR036259">
    <property type="entry name" value="MFS_trans_sf"/>
</dbReference>
<dbReference type="GO" id="GO:0022857">
    <property type="term" value="F:transmembrane transporter activity"/>
    <property type="evidence" value="ECO:0007669"/>
    <property type="project" value="InterPro"/>
</dbReference>
<feature type="transmembrane region" description="Helical" evidence="5">
    <location>
        <begin position="6"/>
        <end position="28"/>
    </location>
</feature>